<proteinExistence type="predicted"/>
<evidence type="ECO:0000313" key="2">
    <source>
        <dbReference type="EMBL" id="KKL74781.1"/>
    </source>
</evidence>
<gene>
    <name evidence="2" type="ORF">LCGC14_2061490</name>
</gene>
<dbReference type="AlphaFoldDB" id="A0A0F9F8I9"/>
<dbReference type="EMBL" id="LAZR01024546">
    <property type="protein sequence ID" value="KKL74781.1"/>
    <property type="molecule type" value="Genomic_DNA"/>
</dbReference>
<reference evidence="2" key="1">
    <citation type="journal article" date="2015" name="Nature">
        <title>Complex archaea that bridge the gap between prokaryotes and eukaryotes.</title>
        <authorList>
            <person name="Spang A."/>
            <person name="Saw J.H."/>
            <person name="Jorgensen S.L."/>
            <person name="Zaremba-Niedzwiedzka K."/>
            <person name="Martijn J."/>
            <person name="Lind A.E."/>
            <person name="van Eijk R."/>
            <person name="Schleper C."/>
            <person name="Guy L."/>
            <person name="Ettema T.J."/>
        </authorList>
    </citation>
    <scope>NUCLEOTIDE SEQUENCE</scope>
</reference>
<comment type="caution">
    <text evidence="2">The sequence shown here is derived from an EMBL/GenBank/DDBJ whole genome shotgun (WGS) entry which is preliminary data.</text>
</comment>
<sequence length="50" mass="5383">MQLLWSGTIDVLFGTSGIAIDVVFGIMCLLLISCVVRIAVRVFLTHCGSL</sequence>
<organism evidence="2">
    <name type="scientific">marine sediment metagenome</name>
    <dbReference type="NCBI Taxonomy" id="412755"/>
    <lineage>
        <taxon>unclassified sequences</taxon>
        <taxon>metagenomes</taxon>
        <taxon>ecological metagenomes</taxon>
    </lineage>
</organism>
<accession>A0A0F9F8I9</accession>
<keyword evidence="1" id="KW-0472">Membrane</keyword>
<keyword evidence="1" id="KW-0812">Transmembrane</keyword>
<protein>
    <submittedName>
        <fullName evidence="2">Uncharacterized protein</fullName>
    </submittedName>
</protein>
<feature type="transmembrane region" description="Helical" evidence="1">
    <location>
        <begin position="12"/>
        <end position="40"/>
    </location>
</feature>
<keyword evidence="1" id="KW-1133">Transmembrane helix</keyword>
<feature type="non-terminal residue" evidence="2">
    <location>
        <position position="50"/>
    </location>
</feature>
<name>A0A0F9F8I9_9ZZZZ</name>
<evidence type="ECO:0000256" key="1">
    <source>
        <dbReference type="SAM" id="Phobius"/>
    </source>
</evidence>